<gene>
    <name evidence="16" type="primary">20211613</name>
    <name evidence="15" type="ORF">HELRODRAFT_190497</name>
</gene>
<dbReference type="InterPro" id="IPR038506">
    <property type="entry name" value="GLE1-like_sf"/>
</dbReference>
<dbReference type="OMA" id="AYMYKES"/>
<dbReference type="KEGG" id="hro:HELRODRAFT_190497"/>
<keyword evidence="6" id="KW-0811">Translocation</keyword>
<evidence type="ECO:0000256" key="10">
    <source>
        <dbReference type="ARBA" id="ARBA00026227"/>
    </source>
</evidence>
<comment type="function">
    <text evidence="9">Required for the export of mRNAs containing poly(A) tails from the nucleus into the cytoplasm. May be involved in the terminal step of the mRNA transport through the nuclear pore complex (NPC).</text>
</comment>
<dbReference type="GO" id="GO:0005543">
    <property type="term" value="F:phospholipid binding"/>
    <property type="evidence" value="ECO:0000318"/>
    <property type="project" value="GO_Central"/>
</dbReference>
<dbReference type="RefSeq" id="XP_009012535.1">
    <property type="nucleotide sequence ID" value="XM_009014287.1"/>
</dbReference>
<evidence type="ECO:0000313" key="16">
    <source>
        <dbReference type="EnsemblMetazoa" id="HelroP190497"/>
    </source>
</evidence>
<evidence type="ECO:0000256" key="3">
    <source>
        <dbReference type="ARBA" id="ARBA00022448"/>
    </source>
</evidence>
<keyword evidence="13" id="KW-0175">Coiled coil</keyword>
<dbReference type="InterPro" id="IPR012476">
    <property type="entry name" value="GLE1"/>
</dbReference>
<keyword evidence="4" id="KW-0509">mRNA transport</keyword>
<dbReference type="HOGENOM" id="CLU_403491_0_0_1"/>
<dbReference type="AlphaFoldDB" id="T1FS16"/>
<keyword evidence="3" id="KW-0813">Transport</keyword>
<accession>T1FS16</accession>
<dbReference type="EMBL" id="AMQM01002961">
    <property type="status" value="NOT_ANNOTATED_CDS"/>
    <property type="molecule type" value="Genomic_DNA"/>
</dbReference>
<evidence type="ECO:0000256" key="9">
    <source>
        <dbReference type="ARBA" id="ARBA00024680"/>
    </source>
</evidence>
<evidence type="ECO:0000256" key="6">
    <source>
        <dbReference type="ARBA" id="ARBA00023010"/>
    </source>
</evidence>
<dbReference type="Proteomes" id="UP000015101">
    <property type="component" value="Unassembled WGS sequence"/>
</dbReference>
<name>T1FS16_HELRO</name>
<evidence type="ECO:0000256" key="7">
    <source>
        <dbReference type="ARBA" id="ARBA00023132"/>
    </source>
</evidence>
<comment type="similarity">
    <text evidence="2">Belongs to the GLE1 family.</text>
</comment>
<protein>
    <recommendedName>
        <fullName evidence="10">mRNA export factor GLE1</fullName>
    </recommendedName>
    <alternativeName>
        <fullName evidence="12">GLE1 RNA export mediator</fullName>
    </alternativeName>
    <alternativeName>
        <fullName evidence="11">Nucleoporin GLE1</fullName>
    </alternativeName>
</protein>
<dbReference type="GO" id="GO:0016973">
    <property type="term" value="P:poly(A)+ mRNA export from nucleus"/>
    <property type="evidence" value="ECO:0000318"/>
    <property type="project" value="GO_Central"/>
</dbReference>
<dbReference type="EnsemblMetazoa" id="HelroT190497">
    <property type="protein sequence ID" value="HelroP190497"/>
    <property type="gene ID" value="HelroG190497"/>
</dbReference>
<dbReference type="Gene3D" id="1.25.40.510">
    <property type="entry name" value="GLE1-like"/>
    <property type="match status" value="1"/>
</dbReference>
<keyword evidence="7" id="KW-0906">Nuclear pore complex</keyword>
<evidence type="ECO:0000256" key="1">
    <source>
        <dbReference type="ARBA" id="ARBA00004567"/>
    </source>
</evidence>
<evidence type="ECO:0000256" key="13">
    <source>
        <dbReference type="SAM" id="Coils"/>
    </source>
</evidence>
<feature type="region of interest" description="Disordered" evidence="14">
    <location>
        <begin position="18"/>
        <end position="103"/>
    </location>
</feature>
<dbReference type="PANTHER" id="PTHR12960:SF0">
    <property type="entry name" value="MRNA EXPORT FACTOR GLE1"/>
    <property type="match status" value="1"/>
</dbReference>
<evidence type="ECO:0000256" key="8">
    <source>
        <dbReference type="ARBA" id="ARBA00023242"/>
    </source>
</evidence>
<dbReference type="OrthoDB" id="420884at2759"/>
<organism evidence="16 17">
    <name type="scientific">Helobdella robusta</name>
    <name type="common">Californian leech</name>
    <dbReference type="NCBI Taxonomy" id="6412"/>
    <lineage>
        <taxon>Eukaryota</taxon>
        <taxon>Metazoa</taxon>
        <taxon>Spiralia</taxon>
        <taxon>Lophotrochozoa</taxon>
        <taxon>Annelida</taxon>
        <taxon>Clitellata</taxon>
        <taxon>Hirudinea</taxon>
        <taxon>Rhynchobdellida</taxon>
        <taxon>Glossiphoniidae</taxon>
        <taxon>Helobdella</taxon>
    </lineage>
</organism>
<reference evidence="15 17" key="2">
    <citation type="journal article" date="2013" name="Nature">
        <title>Insights into bilaterian evolution from three spiralian genomes.</title>
        <authorList>
            <person name="Simakov O."/>
            <person name="Marletaz F."/>
            <person name="Cho S.J."/>
            <person name="Edsinger-Gonzales E."/>
            <person name="Havlak P."/>
            <person name="Hellsten U."/>
            <person name="Kuo D.H."/>
            <person name="Larsson T."/>
            <person name="Lv J."/>
            <person name="Arendt D."/>
            <person name="Savage R."/>
            <person name="Osoegawa K."/>
            <person name="de Jong P."/>
            <person name="Grimwood J."/>
            <person name="Chapman J.A."/>
            <person name="Shapiro H."/>
            <person name="Aerts A."/>
            <person name="Otillar R.P."/>
            <person name="Terry A.Y."/>
            <person name="Boore J.L."/>
            <person name="Grigoriev I.V."/>
            <person name="Lindberg D.R."/>
            <person name="Seaver E.C."/>
            <person name="Weisblat D.A."/>
            <person name="Putnam N.H."/>
            <person name="Rokhsar D.S."/>
        </authorList>
    </citation>
    <scope>NUCLEOTIDE SEQUENCE</scope>
</reference>
<dbReference type="Pfam" id="PF07817">
    <property type="entry name" value="GLE1"/>
    <property type="match status" value="1"/>
</dbReference>
<evidence type="ECO:0000313" key="15">
    <source>
        <dbReference type="EMBL" id="ESO09442.1"/>
    </source>
</evidence>
<dbReference type="STRING" id="6412.T1FS16"/>
<dbReference type="GO" id="GO:0000822">
    <property type="term" value="F:inositol hexakisphosphate binding"/>
    <property type="evidence" value="ECO:0000318"/>
    <property type="project" value="GO_Central"/>
</dbReference>
<sequence length="682" mass="77359">MMEQLETIEALKRTSKGCGLFRKPDSNNNNANTVQFKKDDSDTMQTNDKIRSHSKSPEVIWKTNAELSTGDEKENRQNTLMQESSSDNKPKYNNNDDINDDSQNFLSTPLNKISLSESIISYCDEEIDLKVKNFMLAKQSDLERKETKQRENVLVEKNVLQEKVQKKILKIQDEDNDFERAYNEELMATQNQLKEVHNRHAQLLNKRDSDAQKDALRKEQEKLEQKVVKGRKEVHKCIEEMNNLLKVHNFTDNLPPPVGSCVDVLKQISDKIADISSPATLTDLDARSVAFLSAEAKKIIAIAETLIVEASRKRLEEKIKESEKAVHIRSSTAAEVATTFTKTTSAKTASSAAPQVSSRLSPQPANQCRAIYMEFLKLLNSVEMDCKEFEEDTVLKKYRFSLMKAVSENVNTINNNEPGHLHDKVEKFIRLLEGGTIGVSGDQNVSTRDHPVASLYCLNRLAKKLVNQGGELVSSRPEAAFIYSPVVVGLWCKYPIFGKLFLVHLALKCPFLVPYIIEREGKSDLEYFQMLGYDISDNGELEKESLFLKRFSGYVTFYAAVTVSQPPSNHLLGRKIKLQSPHGLQNAWTWLARVLGQPPIQGITPTALHSFLEVVGFEMGRCYGKQFFKMLQFLKFIYLPEIKKVTTDSDKIAPLERLRLFVDGAFSKGKIVRHPGLKKMIK</sequence>
<keyword evidence="8" id="KW-0539">Nucleus</keyword>
<evidence type="ECO:0000256" key="12">
    <source>
        <dbReference type="ARBA" id="ARBA00030897"/>
    </source>
</evidence>
<evidence type="ECO:0000256" key="2">
    <source>
        <dbReference type="ARBA" id="ARBA00011056"/>
    </source>
</evidence>
<dbReference type="GO" id="GO:0015031">
    <property type="term" value="P:protein transport"/>
    <property type="evidence" value="ECO:0007669"/>
    <property type="project" value="UniProtKB-KW"/>
</dbReference>
<proteinExistence type="inferred from homology"/>
<evidence type="ECO:0000313" key="17">
    <source>
        <dbReference type="Proteomes" id="UP000015101"/>
    </source>
</evidence>
<dbReference type="eggNOG" id="KOG2412">
    <property type="taxonomic scope" value="Eukaryota"/>
</dbReference>
<dbReference type="InParanoid" id="T1FS16"/>
<evidence type="ECO:0000256" key="5">
    <source>
        <dbReference type="ARBA" id="ARBA00022927"/>
    </source>
</evidence>
<feature type="compositionally biased region" description="Polar residues" evidence="14">
    <location>
        <begin position="26"/>
        <end position="35"/>
    </location>
</feature>
<reference evidence="16" key="3">
    <citation type="submission" date="2015-06" db="UniProtKB">
        <authorList>
            <consortium name="EnsemblMetazoa"/>
        </authorList>
    </citation>
    <scope>IDENTIFICATION</scope>
</reference>
<feature type="coiled-coil region" evidence="13">
    <location>
        <begin position="179"/>
        <end position="233"/>
    </location>
</feature>
<dbReference type="GO" id="GO:0044614">
    <property type="term" value="C:nuclear pore cytoplasmic filaments"/>
    <property type="evidence" value="ECO:0000318"/>
    <property type="project" value="GO_Central"/>
</dbReference>
<keyword evidence="5" id="KW-0653">Protein transport</keyword>
<feature type="compositionally biased region" description="Low complexity" evidence="14">
    <location>
        <begin position="84"/>
        <end position="96"/>
    </location>
</feature>
<dbReference type="CTD" id="20211613"/>
<dbReference type="FunCoup" id="T1FS16">
    <property type="interactions" value="362"/>
</dbReference>
<dbReference type="GO" id="GO:0005737">
    <property type="term" value="C:cytoplasm"/>
    <property type="evidence" value="ECO:0000318"/>
    <property type="project" value="GO_Central"/>
</dbReference>
<reference evidence="17" key="1">
    <citation type="submission" date="2012-12" db="EMBL/GenBank/DDBJ databases">
        <authorList>
            <person name="Hellsten U."/>
            <person name="Grimwood J."/>
            <person name="Chapman J.A."/>
            <person name="Shapiro H."/>
            <person name="Aerts A."/>
            <person name="Otillar R.P."/>
            <person name="Terry A.Y."/>
            <person name="Boore J.L."/>
            <person name="Simakov O."/>
            <person name="Marletaz F."/>
            <person name="Cho S.-J."/>
            <person name="Edsinger-Gonzales E."/>
            <person name="Havlak P."/>
            <person name="Kuo D.-H."/>
            <person name="Larsson T."/>
            <person name="Lv J."/>
            <person name="Arendt D."/>
            <person name="Savage R."/>
            <person name="Osoegawa K."/>
            <person name="de Jong P."/>
            <person name="Lindberg D.R."/>
            <person name="Seaver E.C."/>
            <person name="Weisblat D.A."/>
            <person name="Putnam N.H."/>
            <person name="Grigoriev I.V."/>
            <person name="Rokhsar D.S."/>
        </authorList>
    </citation>
    <scope>NUCLEOTIDE SEQUENCE</scope>
</reference>
<evidence type="ECO:0000256" key="11">
    <source>
        <dbReference type="ARBA" id="ARBA00029983"/>
    </source>
</evidence>
<dbReference type="GeneID" id="20211613"/>
<dbReference type="GO" id="GO:0031369">
    <property type="term" value="F:translation initiation factor binding"/>
    <property type="evidence" value="ECO:0000318"/>
    <property type="project" value="GO_Central"/>
</dbReference>
<keyword evidence="17" id="KW-1185">Reference proteome</keyword>
<evidence type="ECO:0000256" key="4">
    <source>
        <dbReference type="ARBA" id="ARBA00022816"/>
    </source>
</evidence>
<evidence type="ECO:0000256" key="14">
    <source>
        <dbReference type="SAM" id="MobiDB-lite"/>
    </source>
</evidence>
<dbReference type="EMBL" id="KB095959">
    <property type="protein sequence ID" value="ESO09442.1"/>
    <property type="molecule type" value="Genomic_DNA"/>
</dbReference>
<comment type="subcellular location">
    <subcellularLocation>
        <location evidence="1">Nucleus</location>
        <location evidence="1">Nuclear pore complex</location>
    </subcellularLocation>
</comment>
<dbReference type="PANTHER" id="PTHR12960">
    <property type="entry name" value="GLE-1-RELATED"/>
    <property type="match status" value="1"/>
</dbReference>